<reference evidence="10" key="1">
    <citation type="journal article" date="2006" name="PLoS Biol.">
        <title>Macronuclear genome sequence of the ciliate Tetrahymena thermophila, a model eukaryote.</title>
        <authorList>
            <person name="Eisen J.A."/>
            <person name="Coyne R.S."/>
            <person name="Wu M."/>
            <person name="Wu D."/>
            <person name="Thiagarajan M."/>
            <person name="Wortman J.R."/>
            <person name="Badger J.H."/>
            <person name="Ren Q."/>
            <person name="Amedeo P."/>
            <person name="Jones K.M."/>
            <person name="Tallon L.J."/>
            <person name="Delcher A.L."/>
            <person name="Salzberg S.L."/>
            <person name="Silva J.C."/>
            <person name="Haas B.J."/>
            <person name="Majoros W.H."/>
            <person name="Farzad M."/>
            <person name="Carlton J.M."/>
            <person name="Smith R.K. Jr."/>
            <person name="Garg J."/>
            <person name="Pearlman R.E."/>
            <person name="Karrer K.M."/>
            <person name="Sun L."/>
            <person name="Manning G."/>
            <person name="Elde N.C."/>
            <person name="Turkewitz A.P."/>
            <person name="Asai D.J."/>
            <person name="Wilkes D.E."/>
            <person name="Wang Y."/>
            <person name="Cai H."/>
            <person name="Collins K."/>
            <person name="Stewart B.A."/>
            <person name="Lee S.R."/>
            <person name="Wilamowska K."/>
            <person name="Weinberg Z."/>
            <person name="Ruzzo W.L."/>
            <person name="Wloga D."/>
            <person name="Gaertig J."/>
            <person name="Frankel J."/>
            <person name="Tsao C.-C."/>
            <person name="Gorovsky M.A."/>
            <person name="Keeling P.J."/>
            <person name="Waller R.F."/>
            <person name="Patron N.J."/>
            <person name="Cherry J.M."/>
            <person name="Stover N.A."/>
            <person name="Krieger C.J."/>
            <person name="del Toro C."/>
            <person name="Ryder H.F."/>
            <person name="Williamson S.C."/>
            <person name="Barbeau R.A."/>
            <person name="Hamilton E.P."/>
            <person name="Orias E."/>
        </authorList>
    </citation>
    <scope>NUCLEOTIDE SEQUENCE [LARGE SCALE GENOMIC DNA]</scope>
    <source>
        <strain evidence="10">SB210</strain>
    </source>
</reference>
<dbReference type="InParanoid" id="I7LT06"/>
<keyword evidence="6 7" id="KW-0472">Membrane</keyword>
<evidence type="ECO:0000313" key="9">
    <source>
        <dbReference type="EMBL" id="EAR84015.2"/>
    </source>
</evidence>
<evidence type="ECO:0000256" key="3">
    <source>
        <dbReference type="ARBA" id="ARBA00022792"/>
    </source>
</evidence>
<evidence type="ECO:0000256" key="4">
    <source>
        <dbReference type="ARBA" id="ARBA00022989"/>
    </source>
</evidence>
<dbReference type="KEGG" id="tet:TTHERM_00760620"/>
<evidence type="ECO:0000256" key="6">
    <source>
        <dbReference type="ARBA" id="ARBA00023136"/>
    </source>
</evidence>
<keyword evidence="4 7" id="KW-1133">Transmembrane helix</keyword>
<gene>
    <name evidence="9" type="ORF">TTHERM_00760620</name>
</gene>
<dbReference type="InterPro" id="IPR033122">
    <property type="entry name" value="LETM1-like_RBD"/>
</dbReference>
<dbReference type="GeneID" id="7839877"/>
<dbReference type="eggNOG" id="KOG1043">
    <property type="taxonomic scope" value="Eukaryota"/>
</dbReference>
<feature type="domain" description="Letm1 RBD" evidence="8">
    <location>
        <begin position="208"/>
        <end position="337"/>
    </location>
</feature>
<dbReference type="OrthoDB" id="285814at2759"/>
<dbReference type="STRING" id="312017.I7LT06"/>
<dbReference type="AlphaFoldDB" id="I7LT06"/>
<name>I7LT06_TETTS</name>
<evidence type="ECO:0000313" key="10">
    <source>
        <dbReference type="Proteomes" id="UP000009168"/>
    </source>
</evidence>
<comment type="subcellular location">
    <subcellularLocation>
        <location evidence="1">Mitochondrion inner membrane</location>
        <topology evidence="1">Single-pass membrane protein</topology>
    </subcellularLocation>
</comment>
<evidence type="ECO:0000256" key="7">
    <source>
        <dbReference type="SAM" id="Phobius"/>
    </source>
</evidence>
<dbReference type="GO" id="GO:0030003">
    <property type="term" value="P:intracellular monoatomic cation homeostasis"/>
    <property type="evidence" value="ECO:0007669"/>
    <property type="project" value="TreeGrafter"/>
</dbReference>
<dbReference type="EMBL" id="GG662440">
    <property type="protein sequence ID" value="EAR84015.2"/>
    <property type="molecule type" value="Genomic_DNA"/>
</dbReference>
<proteinExistence type="predicted"/>
<sequence>MNHLSHFLKQSYATQKMFNTPVFMSSIQILQNKMRNSTWFNSIFSHSFFKKPVEKDVKSFSQLQIQQLSKQGLELIRSSNSSNLNSVLLGDIPSSTQLSFNSESLNSMQNKQNLIKLASRNNSTVKHFLKQQQNSSISSNKQLQQQLQYNVISTKEFHEQKKNYTKIKAFVKEFVLLLKVGTIDTYTDSKWFFNLLMKKKKTQMTGYEVRQSMRIRSDLFKIIPFSFFVIVPAAELLLPVYLLLFPNAMPSQYTFDYAYDQYIQSLEDNQASAHEQLAYKLKNHLMEKCNVSVDQFLHSDTYKLAFFKNYKNFEQENLDFNKFSSDELITVCKFLGMEMITGTYIISKIANILINTPIWFANLGCKLLKKEKKFGYSKFSIDLNFGPFEVLKRQLLLVQIKRHLQLLRLQDQAFFKMGFHDIVGHRITDFARERGITTISCYETLKAVIANEWVNVNINRKFNDNAMIWYAIMQYDFLRNANNDMN</sequence>
<accession>I7LT06</accession>
<organism evidence="9 10">
    <name type="scientific">Tetrahymena thermophila (strain SB210)</name>
    <dbReference type="NCBI Taxonomy" id="312017"/>
    <lineage>
        <taxon>Eukaryota</taxon>
        <taxon>Sar</taxon>
        <taxon>Alveolata</taxon>
        <taxon>Ciliophora</taxon>
        <taxon>Intramacronucleata</taxon>
        <taxon>Oligohymenophorea</taxon>
        <taxon>Hymenostomatida</taxon>
        <taxon>Tetrahymenina</taxon>
        <taxon>Tetrahymenidae</taxon>
        <taxon>Tetrahymena</taxon>
    </lineage>
</organism>
<dbReference type="GO" id="GO:0043022">
    <property type="term" value="F:ribosome binding"/>
    <property type="evidence" value="ECO:0007669"/>
    <property type="project" value="InterPro"/>
</dbReference>
<dbReference type="GO" id="GO:0005743">
    <property type="term" value="C:mitochondrial inner membrane"/>
    <property type="evidence" value="ECO:0007669"/>
    <property type="project" value="UniProtKB-SubCell"/>
</dbReference>
<keyword evidence="3" id="KW-0999">Mitochondrion inner membrane</keyword>
<evidence type="ECO:0000256" key="2">
    <source>
        <dbReference type="ARBA" id="ARBA00022692"/>
    </source>
</evidence>
<evidence type="ECO:0000256" key="1">
    <source>
        <dbReference type="ARBA" id="ARBA00004434"/>
    </source>
</evidence>
<dbReference type="PANTHER" id="PTHR14009">
    <property type="entry name" value="LEUCINE ZIPPER-EF-HAND CONTAINING TRANSMEMBRANE PROTEIN"/>
    <property type="match status" value="1"/>
</dbReference>
<feature type="transmembrane region" description="Helical" evidence="7">
    <location>
        <begin position="222"/>
        <end position="244"/>
    </location>
</feature>
<protein>
    <submittedName>
        <fullName evidence="9">LETM1-like protein</fullName>
    </submittedName>
</protein>
<dbReference type="RefSeq" id="XP_001031678.2">
    <property type="nucleotide sequence ID" value="XM_001031678.2"/>
</dbReference>
<evidence type="ECO:0000256" key="5">
    <source>
        <dbReference type="ARBA" id="ARBA00023128"/>
    </source>
</evidence>
<keyword evidence="2 7" id="KW-0812">Transmembrane</keyword>
<keyword evidence="10" id="KW-1185">Reference proteome</keyword>
<evidence type="ECO:0000259" key="8">
    <source>
        <dbReference type="Pfam" id="PF07766"/>
    </source>
</evidence>
<dbReference type="Proteomes" id="UP000009168">
    <property type="component" value="Unassembled WGS sequence"/>
</dbReference>
<dbReference type="PANTHER" id="PTHR14009:SF1">
    <property type="entry name" value="MITOCHONDRIAL PROTON_CALCIUM EXCHANGER PROTEIN"/>
    <property type="match status" value="1"/>
</dbReference>
<dbReference type="Pfam" id="PF07766">
    <property type="entry name" value="LETM1_RBD"/>
    <property type="match status" value="1"/>
</dbReference>
<dbReference type="InterPro" id="IPR044202">
    <property type="entry name" value="LETM1/MDM38-like"/>
</dbReference>
<keyword evidence="5" id="KW-0496">Mitochondrion</keyword>